<dbReference type="AlphaFoldDB" id="A0A4V4HCW3"/>
<gene>
    <name evidence="1" type="ORF">K435DRAFT_806364</name>
</gene>
<reference evidence="1 2" key="1">
    <citation type="journal article" date="2019" name="Nat. Ecol. Evol.">
        <title>Megaphylogeny resolves global patterns of mushroom evolution.</title>
        <authorList>
            <person name="Varga T."/>
            <person name="Krizsan K."/>
            <person name="Foldi C."/>
            <person name="Dima B."/>
            <person name="Sanchez-Garcia M."/>
            <person name="Sanchez-Ramirez S."/>
            <person name="Szollosi G.J."/>
            <person name="Szarkandi J.G."/>
            <person name="Papp V."/>
            <person name="Albert L."/>
            <person name="Andreopoulos W."/>
            <person name="Angelini C."/>
            <person name="Antonin V."/>
            <person name="Barry K.W."/>
            <person name="Bougher N.L."/>
            <person name="Buchanan P."/>
            <person name="Buyck B."/>
            <person name="Bense V."/>
            <person name="Catcheside P."/>
            <person name="Chovatia M."/>
            <person name="Cooper J."/>
            <person name="Damon W."/>
            <person name="Desjardin D."/>
            <person name="Finy P."/>
            <person name="Geml J."/>
            <person name="Haridas S."/>
            <person name="Hughes K."/>
            <person name="Justo A."/>
            <person name="Karasinski D."/>
            <person name="Kautmanova I."/>
            <person name="Kiss B."/>
            <person name="Kocsube S."/>
            <person name="Kotiranta H."/>
            <person name="LaButti K.M."/>
            <person name="Lechner B.E."/>
            <person name="Liimatainen K."/>
            <person name="Lipzen A."/>
            <person name="Lukacs Z."/>
            <person name="Mihaltcheva S."/>
            <person name="Morgado L.N."/>
            <person name="Niskanen T."/>
            <person name="Noordeloos M.E."/>
            <person name="Ohm R.A."/>
            <person name="Ortiz-Santana B."/>
            <person name="Ovrebo C."/>
            <person name="Racz N."/>
            <person name="Riley R."/>
            <person name="Savchenko A."/>
            <person name="Shiryaev A."/>
            <person name="Soop K."/>
            <person name="Spirin V."/>
            <person name="Szebenyi C."/>
            <person name="Tomsovsky M."/>
            <person name="Tulloss R.E."/>
            <person name="Uehling J."/>
            <person name="Grigoriev I.V."/>
            <person name="Vagvolgyi C."/>
            <person name="Papp T."/>
            <person name="Martin F.M."/>
            <person name="Miettinen O."/>
            <person name="Hibbett D.S."/>
            <person name="Nagy L.G."/>
        </authorList>
    </citation>
    <scope>NUCLEOTIDE SEQUENCE [LARGE SCALE GENOMIC DNA]</scope>
    <source>
        <strain evidence="1 2">CBS 962.96</strain>
    </source>
</reference>
<evidence type="ECO:0000313" key="1">
    <source>
        <dbReference type="EMBL" id="THU84895.1"/>
    </source>
</evidence>
<dbReference type="EMBL" id="ML179575">
    <property type="protein sequence ID" value="THU84895.1"/>
    <property type="molecule type" value="Genomic_DNA"/>
</dbReference>
<evidence type="ECO:0000313" key="2">
    <source>
        <dbReference type="Proteomes" id="UP000297245"/>
    </source>
</evidence>
<protein>
    <submittedName>
        <fullName evidence="1">Uncharacterized protein</fullName>
    </submittedName>
</protein>
<name>A0A4V4HCW3_DENBC</name>
<keyword evidence="2" id="KW-1185">Reference proteome</keyword>
<dbReference type="OrthoDB" id="338622at2759"/>
<proteinExistence type="predicted"/>
<organism evidence="1 2">
    <name type="scientific">Dendrothele bispora (strain CBS 962.96)</name>
    <dbReference type="NCBI Taxonomy" id="1314807"/>
    <lineage>
        <taxon>Eukaryota</taxon>
        <taxon>Fungi</taxon>
        <taxon>Dikarya</taxon>
        <taxon>Basidiomycota</taxon>
        <taxon>Agaricomycotina</taxon>
        <taxon>Agaricomycetes</taxon>
        <taxon>Agaricomycetidae</taxon>
        <taxon>Agaricales</taxon>
        <taxon>Agaricales incertae sedis</taxon>
        <taxon>Dendrothele</taxon>
    </lineage>
</organism>
<dbReference type="Proteomes" id="UP000297245">
    <property type="component" value="Unassembled WGS sequence"/>
</dbReference>
<accession>A0A4V4HCW3</accession>
<sequence length="195" mass="21687">MCQNTGANPGSNYFGKVSEVSLGAPVVSLHIAKNERTKERLVVGGLWLSGIGLYLIPGSPSSSREVWLKEDENDHHQLLLFYADRRSFGGLWRAKRRRRTALKEDGKQCLEKPASFCALCRSMSSVSFCKSITMIKTISTSKNQTANNLAARDRLRAILSVVLAPAINSSIDDHEARMYFTLRNRGSRAGLEDIR</sequence>